<gene>
    <name evidence="1" type="ORF">ACFSW8_08380</name>
</gene>
<sequence>MPSKERHEWREDTDEGVRVYKAVLFAREWRFATAMKGSRRERPEWEDIDEASDELWEKLREVLFRKYQRKRCPWKYIADIDKRLGRETPDA</sequence>
<reference evidence="2" key="1">
    <citation type="journal article" date="2019" name="Int. J. Syst. Evol. Microbiol.">
        <title>The Global Catalogue of Microorganisms (GCM) 10K type strain sequencing project: providing services to taxonomists for standard genome sequencing and annotation.</title>
        <authorList>
            <consortium name="The Broad Institute Genomics Platform"/>
            <consortium name="The Broad Institute Genome Sequencing Center for Infectious Disease"/>
            <person name="Wu L."/>
            <person name="Ma J."/>
        </authorList>
    </citation>
    <scope>NUCLEOTIDE SEQUENCE [LARGE SCALE GENOMIC DNA]</scope>
    <source>
        <strain evidence="2">CCUG 57942</strain>
    </source>
</reference>
<name>A0ABW4ZA84_9BACT</name>
<evidence type="ECO:0000313" key="2">
    <source>
        <dbReference type="Proteomes" id="UP001597389"/>
    </source>
</evidence>
<protein>
    <submittedName>
        <fullName evidence="1">Uncharacterized protein</fullName>
    </submittedName>
</protein>
<dbReference type="Proteomes" id="UP001597389">
    <property type="component" value="Unassembled WGS sequence"/>
</dbReference>
<keyword evidence="2" id="KW-1185">Reference proteome</keyword>
<evidence type="ECO:0000313" key="1">
    <source>
        <dbReference type="EMBL" id="MFD2158910.1"/>
    </source>
</evidence>
<accession>A0ABW4ZA84</accession>
<dbReference type="EMBL" id="JBHUJB010000035">
    <property type="protein sequence ID" value="MFD2158910.1"/>
    <property type="molecule type" value="Genomic_DNA"/>
</dbReference>
<comment type="caution">
    <text evidence="1">The sequence shown here is derived from an EMBL/GenBank/DDBJ whole genome shotgun (WGS) entry which is preliminary data.</text>
</comment>
<dbReference type="RefSeq" id="WP_377177950.1">
    <property type="nucleotide sequence ID" value="NZ_JBHUJB010000035.1"/>
</dbReference>
<proteinExistence type="predicted"/>
<organism evidence="1 2">
    <name type="scientific">Rubritalea tangerina</name>
    <dbReference type="NCBI Taxonomy" id="430798"/>
    <lineage>
        <taxon>Bacteria</taxon>
        <taxon>Pseudomonadati</taxon>
        <taxon>Verrucomicrobiota</taxon>
        <taxon>Verrucomicrobiia</taxon>
        <taxon>Verrucomicrobiales</taxon>
        <taxon>Rubritaleaceae</taxon>
        <taxon>Rubritalea</taxon>
    </lineage>
</organism>